<sequence length="569" mass="63348">MDRRLWLYGTRIVPAASLLGVALLLVVSLSTPTGTTKSSWTSSCAQVVLCLYIFTLHFLSALFPIRAIRGLNNIMRNLTGESGTSTRALSATARSIRFLVIIPAYKEDIETLVATLQVLASHPHAKDWYHVWLAMEEREPGAAVKATRLVEMSSSCFHGMDFSCHPANVPNELAGKGSNVNWAFEQFCKRFSGVINQKTVIVTIMDADTHLSARYFGQVAQHHLASVDTRDETMYVPPLVFDRNLHNVPLPVRTADIMWAGAGISNMTAASSGANVCIPTSVYSLPLVLAKKVGGWDTDCTAIGEDMHMFLKCFFALSGHLKTQVVYAAASQCNVSSNSTGVGGVFRGLEARYSQALRHMWGSLDTGFAIRQFAELLTQRRRARFDARVGKGISRFKSRSPTHNNRAKESQGHPTMHKLNMFIVFERLFEAHFLPTHLVLVLLTAEWHTFFHPEFPLPATIRATLNICSLSRWLSFLLVLAYFYRYDQYHRRCVELRKKEMRVAGLLHQLDEHDGFTPTSLLGGGLLGAALFPVGGVLFGALPALQAVICHVFTERLMYVVSLKPRFKQ</sequence>
<feature type="transmembrane region" description="Helical" evidence="1">
    <location>
        <begin position="428"/>
        <end position="451"/>
    </location>
</feature>
<proteinExistence type="predicted"/>
<dbReference type="InterPro" id="IPR001173">
    <property type="entry name" value="Glyco_trans_2-like"/>
</dbReference>
<feature type="transmembrane region" description="Helical" evidence="1">
    <location>
        <begin position="45"/>
        <end position="65"/>
    </location>
</feature>
<dbReference type="SUPFAM" id="SSF53448">
    <property type="entry name" value="Nucleotide-diphospho-sugar transferases"/>
    <property type="match status" value="1"/>
</dbReference>
<dbReference type="Pfam" id="PF13632">
    <property type="entry name" value="Glyco_trans_2_3"/>
    <property type="match status" value="1"/>
</dbReference>
<accession>A0A6A6PG93</accession>
<keyword evidence="4" id="KW-1185">Reference proteome</keyword>
<dbReference type="Gene3D" id="3.90.550.10">
    <property type="entry name" value="Spore Coat Polysaccharide Biosynthesis Protein SpsA, Chain A"/>
    <property type="match status" value="1"/>
</dbReference>
<reference evidence="3" key="1">
    <citation type="journal article" date="2020" name="Stud. Mycol.">
        <title>101 Dothideomycetes genomes: a test case for predicting lifestyles and emergence of pathogens.</title>
        <authorList>
            <person name="Haridas S."/>
            <person name="Albert R."/>
            <person name="Binder M."/>
            <person name="Bloem J."/>
            <person name="Labutti K."/>
            <person name="Salamov A."/>
            <person name="Andreopoulos B."/>
            <person name="Baker S."/>
            <person name="Barry K."/>
            <person name="Bills G."/>
            <person name="Bluhm B."/>
            <person name="Cannon C."/>
            <person name="Castanera R."/>
            <person name="Culley D."/>
            <person name="Daum C."/>
            <person name="Ezra D."/>
            <person name="Gonzalez J."/>
            <person name="Henrissat B."/>
            <person name="Kuo A."/>
            <person name="Liang C."/>
            <person name="Lipzen A."/>
            <person name="Lutzoni F."/>
            <person name="Magnuson J."/>
            <person name="Mondo S."/>
            <person name="Nolan M."/>
            <person name="Ohm R."/>
            <person name="Pangilinan J."/>
            <person name="Park H.-J."/>
            <person name="Ramirez L."/>
            <person name="Alfaro M."/>
            <person name="Sun H."/>
            <person name="Tritt A."/>
            <person name="Yoshinaga Y."/>
            <person name="Zwiers L.-H."/>
            <person name="Turgeon B."/>
            <person name="Goodwin S."/>
            <person name="Spatafora J."/>
            <person name="Crous P."/>
            <person name="Grigoriev I."/>
        </authorList>
    </citation>
    <scope>NUCLEOTIDE SEQUENCE</scope>
    <source>
        <strain evidence="3">CBS 113389</strain>
    </source>
</reference>
<dbReference type="RefSeq" id="XP_033585552.1">
    <property type="nucleotide sequence ID" value="XM_033736243.1"/>
</dbReference>
<name>A0A6A6PG93_9PEZI</name>
<gene>
    <name evidence="3" type="ORF">BDY17DRAFT_319069</name>
</gene>
<dbReference type="Proteomes" id="UP000799767">
    <property type="component" value="Unassembled WGS sequence"/>
</dbReference>
<feature type="domain" description="Glycosyltransferase 2-like" evidence="2">
    <location>
        <begin position="201"/>
        <end position="478"/>
    </location>
</feature>
<keyword evidence="1" id="KW-0472">Membrane</keyword>
<evidence type="ECO:0000313" key="3">
    <source>
        <dbReference type="EMBL" id="KAF2478982.1"/>
    </source>
</evidence>
<protein>
    <submittedName>
        <fullName evidence="3">Glycosyl transferase family group 2-domain-containing protein</fullName>
    </submittedName>
</protein>
<feature type="transmembrane region" description="Helical" evidence="1">
    <location>
        <begin position="463"/>
        <end position="484"/>
    </location>
</feature>
<dbReference type="AlphaFoldDB" id="A0A6A6PG93"/>
<dbReference type="OrthoDB" id="5819478at2759"/>
<keyword evidence="3" id="KW-0808">Transferase</keyword>
<dbReference type="GO" id="GO:0016740">
    <property type="term" value="F:transferase activity"/>
    <property type="evidence" value="ECO:0007669"/>
    <property type="project" value="UniProtKB-KW"/>
</dbReference>
<keyword evidence="1" id="KW-1133">Transmembrane helix</keyword>
<evidence type="ECO:0000313" key="4">
    <source>
        <dbReference type="Proteomes" id="UP000799767"/>
    </source>
</evidence>
<feature type="transmembrane region" description="Helical" evidence="1">
    <location>
        <begin position="12"/>
        <end position="33"/>
    </location>
</feature>
<dbReference type="EMBL" id="MU001642">
    <property type="protein sequence ID" value="KAF2478982.1"/>
    <property type="molecule type" value="Genomic_DNA"/>
</dbReference>
<dbReference type="PANTHER" id="PTHR36851:SF1">
    <property type="entry name" value="GLYCO_TRANS_2-LIKE DOMAIN-CONTAINING PROTEIN"/>
    <property type="match status" value="1"/>
</dbReference>
<dbReference type="PANTHER" id="PTHR36851">
    <property type="entry name" value="UNNAMED PRODUCT"/>
    <property type="match status" value="1"/>
</dbReference>
<organism evidence="3 4">
    <name type="scientific">Neohortaea acidophila</name>
    <dbReference type="NCBI Taxonomy" id="245834"/>
    <lineage>
        <taxon>Eukaryota</taxon>
        <taxon>Fungi</taxon>
        <taxon>Dikarya</taxon>
        <taxon>Ascomycota</taxon>
        <taxon>Pezizomycotina</taxon>
        <taxon>Dothideomycetes</taxon>
        <taxon>Dothideomycetidae</taxon>
        <taxon>Mycosphaerellales</taxon>
        <taxon>Teratosphaeriaceae</taxon>
        <taxon>Neohortaea</taxon>
    </lineage>
</organism>
<dbReference type="InterPro" id="IPR029044">
    <property type="entry name" value="Nucleotide-diphossugar_trans"/>
</dbReference>
<dbReference type="GeneID" id="54477245"/>
<evidence type="ECO:0000259" key="2">
    <source>
        <dbReference type="Pfam" id="PF13632"/>
    </source>
</evidence>
<keyword evidence="1" id="KW-0812">Transmembrane</keyword>
<evidence type="ECO:0000256" key="1">
    <source>
        <dbReference type="SAM" id="Phobius"/>
    </source>
</evidence>